<keyword evidence="2" id="KW-0732">Signal</keyword>
<dbReference type="Pfam" id="PF13354">
    <property type="entry name" value="Beta-lactamase2"/>
    <property type="match status" value="1"/>
</dbReference>
<sequence>MKKLMRKSKGSWLVVTLGAAMLSLNGPVVNAEETVNESEHDVTIETTLKQDSQVTASIEQSTDTVPAEVEQDEMSQNSPTDLLSDTLSDSLNNPVEASEDATSEATEERTENLEADAPQDDSSKEATTESETQAVLEATTQEVATLKVQTLTATAETPAQTHTVKSGEYLYLIAERYGITVAQLKQWNNLTSNYIYSGDQLKVSAGTTTTKPGDTNATKPTDNTQTTNSYYTVRPGDYLWKIANQHGITVAQLKTWNNLTSNYIYSGDCFIVSKTTTTPTQPEKPVESKPETPKEPDKPSTSQPTPSTPTPTYYTVKSGDYLWKIATQYGITVNQLKSWNKLTSNYIYSGDKLAVTDPTKVTTPTTPEPEKPVESEKPTEPTKPEEPSTPVEPTQPAAKYHTVKSGEYLWLIANQNNITVNQLKSWNKLTSNYIYSGDRLIVTDPTKTTPTTPTTPTEPNLPEGTLTGTHAAVQAVLNQYKNSPIHVFYESLVEEDLRTASLNGDTAMYGASVPKIVLVAYTLEQVEKGNLSWDTPLKYTSKIYDYNESYAWGGSGTIQYENYQNNTYTLRDVLNRTIVNSDNLGSNMLLHYVGYRDKSDFNRFTKEVYGAPSYTRNMTPREINKVMAYIYEHPQQQAMTSLDRTDYDKTKLDTVSANVFQKIGAWWPYYNHSTAIVESSRPYIVTVLSDYWSDSSIATLAKKIFTAVMS</sequence>
<keyword evidence="5" id="KW-1185">Reference proteome</keyword>
<feature type="signal peptide" evidence="2">
    <location>
        <begin position="1"/>
        <end position="31"/>
    </location>
</feature>
<gene>
    <name evidence="4" type="ORF">GIY09_01710</name>
</gene>
<feature type="compositionally biased region" description="Low complexity" evidence="1">
    <location>
        <begin position="77"/>
        <end position="96"/>
    </location>
</feature>
<dbReference type="AlphaFoldDB" id="A0A6I2GFN9"/>
<name>A0A6I2GFN9_9LACT</name>
<dbReference type="SMART" id="SM00257">
    <property type="entry name" value="LysM"/>
    <property type="match status" value="4"/>
</dbReference>
<feature type="domain" description="LysM" evidence="3">
    <location>
        <begin position="399"/>
        <end position="442"/>
    </location>
</feature>
<organism evidence="4 5">
    <name type="scientific">Fundicoccus ignavus</name>
    <dbReference type="NCBI Taxonomy" id="2664442"/>
    <lineage>
        <taxon>Bacteria</taxon>
        <taxon>Bacillati</taxon>
        <taxon>Bacillota</taxon>
        <taxon>Bacilli</taxon>
        <taxon>Lactobacillales</taxon>
        <taxon>Aerococcaceae</taxon>
        <taxon>Fundicoccus</taxon>
    </lineage>
</organism>
<dbReference type="Gene3D" id="3.10.350.10">
    <property type="entry name" value="LysM domain"/>
    <property type="match status" value="4"/>
</dbReference>
<dbReference type="Gene3D" id="3.40.710.10">
    <property type="entry name" value="DD-peptidase/beta-lactamase superfamily"/>
    <property type="match status" value="1"/>
</dbReference>
<reference evidence="4 5" key="1">
    <citation type="submission" date="2019-11" db="EMBL/GenBank/DDBJ databases">
        <title>Characterisation of Fundicoccus ignavus gen. nov. sp. nov., a novel genus of the family Aerococcaceae isolated from bulk tank milk.</title>
        <authorList>
            <person name="Siebert A."/>
            <person name="Huptas C."/>
            <person name="Wenning M."/>
            <person name="Scherer S."/>
            <person name="Doll E.V."/>
        </authorList>
    </citation>
    <scope>NUCLEOTIDE SEQUENCE [LARGE SCALE GENOMIC DNA]</scope>
    <source>
        <strain evidence="4 5">WS4759</strain>
    </source>
</reference>
<evidence type="ECO:0000313" key="5">
    <source>
        <dbReference type="Proteomes" id="UP000430975"/>
    </source>
</evidence>
<feature type="domain" description="LysM" evidence="3">
    <location>
        <begin position="229"/>
        <end position="272"/>
    </location>
</feature>
<dbReference type="Pfam" id="PF01476">
    <property type="entry name" value="LysM"/>
    <property type="match status" value="4"/>
</dbReference>
<dbReference type="GO" id="GO:0008932">
    <property type="term" value="F:lytic endotransglycosylase activity"/>
    <property type="evidence" value="ECO:0007669"/>
    <property type="project" value="TreeGrafter"/>
</dbReference>
<feature type="compositionally biased region" description="Basic and acidic residues" evidence="1">
    <location>
        <begin position="284"/>
        <end position="298"/>
    </location>
</feature>
<feature type="region of interest" description="Disordered" evidence="1">
    <location>
        <begin position="444"/>
        <end position="463"/>
    </location>
</feature>
<dbReference type="InterPro" id="IPR018392">
    <property type="entry name" value="LysM"/>
</dbReference>
<comment type="caution">
    <text evidence="4">The sequence shown here is derived from an EMBL/GenBank/DDBJ whole genome shotgun (WGS) entry which is preliminary data.</text>
</comment>
<dbReference type="InterPro" id="IPR012338">
    <property type="entry name" value="Beta-lactam/transpept-like"/>
</dbReference>
<dbReference type="PANTHER" id="PTHR33734:SF22">
    <property type="entry name" value="MEMBRANE-BOUND LYTIC MUREIN TRANSGLYCOSYLASE D"/>
    <property type="match status" value="1"/>
</dbReference>
<dbReference type="SUPFAM" id="SSF54106">
    <property type="entry name" value="LysM domain"/>
    <property type="match status" value="4"/>
</dbReference>
<dbReference type="PANTHER" id="PTHR33734">
    <property type="entry name" value="LYSM DOMAIN-CONTAINING GPI-ANCHORED PROTEIN 2"/>
    <property type="match status" value="1"/>
</dbReference>
<dbReference type="PROSITE" id="PS51782">
    <property type="entry name" value="LYSM"/>
    <property type="match status" value="4"/>
</dbReference>
<dbReference type="GO" id="GO:0030655">
    <property type="term" value="P:beta-lactam antibiotic catabolic process"/>
    <property type="evidence" value="ECO:0007669"/>
    <property type="project" value="InterPro"/>
</dbReference>
<dbReference type="EMBL" id="WJQS01000001">
    <property type="protein sequence ID" value="MRI84612.1"/>
    <property type="molecule type" value="Genomic_DNA"/>
</dbReference>
<feature type="domain" description="LysM" evidence="3">
    <location>
        <begin position="160"/>
        <end position="203"/>
    </location>
</feature>
<feature type="region of interest" description="Disordered" evidence="1">
    <location>
        <begin position="356"/>
        <end position="397"/>
    </location>
</feature>
<evidence type="ECO:0000259" key="3">
    <source>
        <dbReference type="PROSITE" id="PS51782"/>
    </source>
</evidence>
<dbReference type="CDD" id="cd00118">
    <property type="entry name" value="LysM"/>
    <property type="match status" value="4"/>
</dbReference>
<feature type="compositionally biased region" description="Polar residues" evidence="1">
    <location>
        <begin position="47"/>
        <end position="64"/>
    </location>
</feature>
<evidence type="ECO:0000313" key="4">
    <source>
        <dbReference type="EMBL" id="MRI84612.1"/>
    </source>
</evidence>
<feature type="region of interest" description="Disordered" evidence="1">
    <location>
        <begin position="207"/>
        <end position="228"/>
    </location>
</feature>
<feature type="region of interest" description="Disordered" evidence="1">
    <location>
        <begin position="47"/>
        <end position="132"/>
    </location>
</feature>
<feature type="region of interest" description="Disordered" evidence="1">
    <location>
        <begin position="276"/>
        <end position="313"/>
    </location>
</feature>
<accession>A0A6I2GFN9</accession>
<dbReference type="InterPro" id="IPR036779">
    <property type="entry name" value="LysM_dom_sf"/>
</dbReference>
<feature type="compositionally biased region" description="Basic and acidic residues" evidence="1">
    <location>
        <begin position="368"/>
        <end position="386"/>
    </location>
</feature>
<evidence type="ECO:0000256" key="1">
    <source>
        <dbReference type="SAM" id="MobiDB-lite"/>
    </source>
</evidence>
<dbReference type="Proteomes" id="UP000430975">
    <property type="component" value="Unassembled WGS sequence"/>
</dbReference>
<proteinExistence type="predicted"/>
<protein>
    <submittedName>
        <fullName evidence="4">LysM peptidoglycan-binding domain-containing protein</fullName>
    </submittedName>
</protein>
<feature type="chain" id="PRO_5026310311" evidence="2">
    <location>
        <begin position="32"/>
        <end position="710"/>
    </location>
</feature>
<dbReference type="RefSeq" id="WP_153863038.1">
    <property type="nucleotide sequence ID" value="NZ_WJQS01000001.1"/>
</dbReference>
<dbReference type="GO" id="GO:0008800">
    <property type="term" value="F:beta-lactamase activity"/>
    <property type="evidence" value="ECO:0007669"/>
    <property type="project" value="InterPro"/>
</dbReference>
<dbReference type="InterPro" id="IPR045155">
    <property type="entry name" value="Beta-lactam_cat"/>
</dbReference>
<feature type="domain" description="LysM" evidence="3">
    <location>
        <begin position="312"/>
        <end position="355"/>
    </location>
</feature>
<evidence type="ECO:0000256" key="2">
    <source>
        <dbReference type="SAM" id="SignalP"/>
    </source>
</evidence>
<dbReference type="SUPFAM" id="SSF56601">
    <property type="entry name" value="beta-lactamase/transpeptidase-like"/>
    <property type="match status" value="1"/>
</dbReference>